<reference evidence="4" key="3">
    <citation type="journal article" date="2017" name="Plant Physiol. Biochem.">
        <title>Differential oxidative and antioxidative response of duckweed Lemna minor toward plant growth promoting/inhibiting bacteria.</title>
        <authorList>
            <person name="Ishizawa H."/>
            <person name="Kuroda M."/>
            <person name="Morikawa M."/>
            <person name="Ike M."/>
        </authorList>
    </citation>
    <scope>NUCLEOTIDE SEQUENCE [LARGE SCALE GENOMIC DNA]</scope>
    <source>
        <strain evidence="4">H3</strain>
    </source>
</reference>
<evidence type="ECO:0000313" key="4">
    <source>
        <dbReference type="Proteomes" id="UP000198290"/>
    </source>
</evidence>
<dbReference type="PROSITE" id="PS50975">
    <property type="entry name" value="ATP_GRASP"/>
    <property type="match status" value="1"/>
</dbReference>
<dbReference type="NCBIfam" id="NF005096">
    <property type="entry name" value="PRK06524.1"/>
    <property type="match status" value="1"/>
</dbReference>
<sequence>MISSLAAGWLRYCRQWLHSWRQASTQLHTSNTLPPAAQGEHPMQKVSNISDLRLLFHRNERPIYFISATNFNLLGIDQWVNRFKYINYIDCFDGRHPNVFVPPQLPHKEFQSIEDINNYLLQHKDVVDYVERAGGRPVAVFLMFDAETERLCQELGIEVWFPSAALRERCDNKMETVRIGNKAGVPSVPNALSKVDSYAHLRQIADAHGLGEQLVVQTAFGDSGHTTFFISSEADFDRHAEEIIQDPEVKIMKRINCRGATLEACATRSGTLVGPLLTEVVGEAELTPYRGGWCGNEIFPGAFSEEVRAKARDMAYRFGNQLMAEGYRGYFDLDFLIDKDTDEVYLGELNPRICGASPMTNHAAFAYADVPLFLFHLLEFSGIEFELDVEELNARWANPAFIDSWSQLVLKHTANNVDIITHAPATGIYRMADDGSVSYHRFDYKRQDIESENEAFFLRISGPGDYRYEGADLGILITRGRSMTDDFALNERARNWISGIKKYYAAKPIMALHEEQVPPPGAFKIL</sequence>
<name>A0A3G9GG99_9NEIS</name>
<proteinExistence type="predicted"/>
<dbReference type="Proteomes" id="UP000198290">
    <property type="component" value="Chromosome"/>
</dbReference>
<reference evidence="4" key="1">
    <citation type="journal article" date="2017" name="Biotechnol. Biofuels">
        <title>Evaluation of environmental bacterial communities as a factor affecting the growth of duckweed Lemna minor.</title>
        <authorList>
            <person name="Ishizawa H."/>
            <person name="Kuroda M."/>
            <person name="Morikawa M."/>
            <person name="Ike M."/>
        </authorList>
    </citation>
    <scope>NUCLEOTIDE SEQUENCE [LARGE SCALE GENOMIC DNA]</scope>
    <source>
        <strain evidence="4">H3</strain>
    </source>
</reference>
<protein>
    <submittedName>
        <fullName evidence="3">Possible carboxylase</fullName>
    </submittedName>
</protein>
<dbReference type="KEGG" id="amah:DLM_1027"/>
<dbReference type="InterPro" id="IPR011761">
    <property type="entry name" value="ATP-grasp"/>
</dbReference>
<dbReference type="AlphaFoldDB" id="A0A3G9GG99"/>
<accession>A0A3G9GG99</accession>
<dbReference type="SUPFAM" id="SSF56059">
    <property type="entry name" value="Glutathione synthetase ATP-binding domain-like"/>
    <property type="match status" value="1"/>
</dbReference>
<feature type="domain" description="ATP-grasp" evidence="2">
    <location>
        <begin position="177"/>
        <end position="379"/>
    </location>
</feature>
<keyword evidence="1" id="KW-0547">Nucleotide-binding</keyword>
<dbReference type="GO" id="GO:0046872">
    <property type="term" value="F:metal ion binding"/>
    <property type="evidence" value="ECO:0007669"/>
    <property type="project" value="InterPro"/>
</dbReference>
<gene>
    <name evidence="3" type="ORF">DLM_1027</name>
</gene>
<keyword evidence="4" id="KW-1185">Reference proteome</keyword>
<evidence type="ECO:0000256" key="1">
    <source>
        <dbReference type="PROSITE-ProRule" id="PRU00409"/>
    </source>
</evidence>
<dbReference type="Gene3D" id="3.30.470.20">
    <property type="entry name" value="ATP-grasp fold, B domain"/>
    <property type="match status" value="1"/>
</dbReference>
<dbReference type="GO" id="GO:0005524">
    <property type="term" value="F:ATP binding"/>
    <property type="evidence" value="ECO:0007669"/>
    <property type="project" value="UniProtKB-UniRule"/>
</dbReference>
<evidence type="ECO:0000259" key="2">
    <source>
        <dbReference type="PROSITE" id="PS50975"/>
    </source>
</evidence>
<keyword evidence="1" id="KW-0067">ATP-binding</keyword>
<evidence type="ECO:0000313" key="3">
    <source>
        <dbReference type="EMBL" id="BBF84667.1"/>
    </source>
</evidence>
<organism evidence="3 4">
    <name type="scientific">Aquitalea magnusonii</name>
    <dbReference type="NCBI Taxonomy" id="332411"/>
    <lineage>
        <taxon>Bacteria</taxon>
        <taxon>Pseudomonadati</taxon>
        <taxon>Pseudomonadota</taxon>
        <taxon>Betaproteobacteria</taxon>
        <taxon>Neisseriales</taxon>
        <taxon>Chromobacteriaceae</taxon>
        <taxon>Aquitalea</taxon>
    </lineage>
</organism>
<dbReference type="EMBL" id="AP018823">
    <property type="protein sequence ID" value="BBF84667.1"/>
    <property type="molecule type" value="Genomic_DNA"/>
</dbReference>
<dbReference type="STRING" id="332411.VI06_17070"/>
<reference evidence="3 4" key="2">
    <citation type="journal article" date="2017" name="Genome Announc.">
        <title>Draft genome sequence of Aquitalea magnusonii strain H3, a plant growth-promoting bacterium of duckweed Lemna minor.</title>
        <authorList>
            <person name="Ishizawa H."/>
            <person name="Kuroda M."/>
            <person name="Ike M."/>
        </authorList>
    </citation>
    <scope>NUCLEOTIDE SEQUENCE [LARGE SCALE GENOMIC DNA]</scope>
    <source>
        <strain evidence="3 4">H3</strain>
    </source>
</reference>